<organism evidence="2 3">
    <name type="scientific">Rhizobium lentis</name>
    <dbReference type="NCBI Taxonomy" id="1138194"/>
    <lineage>
        <taxon>Bacteria</taxon>
        <taxon>Pseudomonadati</taxon>
        <taxon>Pseudomonadota</taxon>
        <taxon>Alphaproteobacteria</taxon>
        <taxon>Hyphomicrobiales</taxon>
        <taxon>Rhizobiaceae</taxon>
        <taxon>Rhizobium/Agrobacterium group</taxon>
        <taxon>Rhizobium</taxon>
    </lineage>
</organism>
<dbReference type="EMBL" id="JACHBC010000010">
    <property type="protein sequence ID" value="MBB5563058.1"/>
    <property type="molecule type" value="Genomic_DNA"/>
</dbReference>
<dbReference type="PIRSF" id="PIRSF031853">
    <property type="entry name" value="UPC031853"/>
    <property type="match status" value="1"/>
</dbReference>
<reference evidence="2 3" key="1">
    <citation type="submission" date="2020-08" db="EMBL/GenBank/DDBJ databases">
        <title>Genomic Encyclopedia of Type Strains, Phase IV (KMG-V): Genome sequencing to study the core and pangenomes of soil and plant-associated prokaryotes.</title>
        <authorList>
            <person name="Whitman W."/>
        </authorList>
    </citation>
    <scope>NUCLEOTIDE SEQUENCE [LARGE SCALE GENOMIC DNA]</scope>
    <source>
        <strain evidence="2 3">SEMIA 4034</strain>
    </source>
</reference>
<dbReference type="AlphaFoldDB" id="A0A7W8XHM2"/>
<dbReference type="InterPro" id="IPR011335">
    <property type="entry name" value="Restrct_endonuc-II-like"/>
</dbReference>
<dbReference type="InterPro" id="IPR016984">
    <property type="entry name" value="UCP031853"/>
</dbReference>
<evidence type="ECO:0000259" key="1">
    <source>
        <dbReference type="Pfam" id="PF04471"/>
    </source>
</evidence>
<evidence type="ECO:0000313" key="2">
    <source>
        <dbReference type="EMBL" id="MBB5563058.1"/>
    </source>
</evidence>
<dbReference type="Gene3D" id="3.40.1350.10">
    <property type="match status" value="1"/>
</dbReference>
<dbReference type="GO" id="GO:0009307">
    <property type="term" value="P:DNA restriction-modification system"/>
    <property type="evidence" value="ECO:0007669"/>
    <property type="project" value="InterPro"/>
</dbReference>
<sequence>MSKSWMVRAERNGRLFDAFKEKSVVAIGWPALADLSQAKTRKTISEALAKAYAGAKPQSQAMAAGQLHRFVNEMNIGDMVVTYDPSRRVYLVGEIASAYRHDTSIDPEDTQVRSVRWDGEVSRDLLSVESRNSLGSISTLFRLSNEVASELKKALSGNIAAPPESSVAVGEAAEEDLFESMASRAHEFIKDKLNALSWSEMQDLVAGLLRSLGYKTRISDAGPDQGKDIVASPDGFGFEAPRIVVEVKHRKGSMGAPDLRNFIAGRHDLDKGLYVSTGGFTREARYEAERARIPTALMDLDDLVKSLLEQYDKLDLETQQLIPLKRIFIPAWS</sequence>
<dbReference type="RefSeq" id="WP_246798242.1">
    <property type="nucleotide sequence ID" value="NZ_JACHBC010000010.1"/>
</dbReference>
<dbReference type="Pfam" id="PF04471">
    <property type="entry name" value="Mrr_cat"/>
    <property type="match status" value="1"/>
</dbReference>
<proteinExistence type="predicted"/>
<accession>A0A7W8XHM2</accession>
<protein>
    <submittedName>
        <fullName evidence="2">Restriction system protein</fullName>
    </submittedName>
</protein>
<dbReference type="InterPro" id="IPR011856">
    <property type="entry name" value="tRNA_endonuc-like_dom_sf"/>
</dbReference>
<feature type="domain" description="Restriction endonuclease type IV Mrr" evidence="1">
    <location>
        <begin position="194"/>
        <end position="306"/>
    </location>
</feature>
<comment type="caution">
    <text evidence="2">The sequence shown here is derived from an EMBL/GenBank/DDBJ whole genome shotgun (WGS) entry which is preliminary data.</text>
</comment>
<gene>
    <name evidence="2" type="ORF">GGI59_004748</name>
</gene>
<dbReference type="Proteomes" id="UP000528824">
    <property type="component" value="Unassembled WGS sequence"/>
</dbReference>
<name>A0A7W8XHM2_9HYPH</name>
<dbReference type="GO" id="GO:0015666">
    <property type="term" value="F:restriction endodeoxyribonuclease activity"/>
    <property type="evidence" value="ECO:0007669"/>
    <property type="project" value="TreeGrafter"/>
</dbReference>
<dbReference type="PANTHER" id="PTHR30015:SF7">
    <property type="entry name" value="TYPE IV METHYL-DIRECTED RESTRICTION ENZYME ECOKMRR"/>
    <property type="match status" value="1"/>
</dbReference>
<dbReference type="PANTHER" id="PTHR30015">
    <property type="entry name" value="MRR RESTRICTION SYSTEM PROTEIN"/>
    <property type="match status" value="1"/>
</dbReference>
<evidence type="ECO:0000313" key="3">
    <source>
        <dbReference type="Proteomes" id="UP000528824"/>
    </source>
</evidence>
<dbReference type="SUPFAM" id="SSF52980">
    <property type="entry name" value="Restriction endonuclease-like"/>
    <property type="match status" value="1"/>
</dbReference>
<keyword evidence="3" id="KW-1185">Reference proteome</keyword>
<dbReference type="InterPro" id="IPR007560">
    <property type="entry name" value="Restrct_endonuc_IV_Mrr"/>
</dbReference>
<dbReference type="GO" id="GO:0043590">
    <property type="term" value="C:bacterial nucleoid"/>
    <property type="evidence" value="ECO:0007669"/>
    <property type="project" value="TreeGrafter"/>
</dbReference>
<dbReference type="GO" id="GO:0003677">
    <property type="term" value="F:DNA binding"/>
    <property type="evidence" value="ECO:0007669"/>
    <property type="project" value="InterPro"/>
</dbReference>
<dbReference type="InterPro" id="IPR052906">
    <property type="entry name" value="Type_IV_Methyl-Rstrct_Enzyme"/>
</dbReference>